<reference evidence="1" key="2">
    <citation type="journal article" date="2015" name="Fish Shellfish Immunol.">
        <title>Early steps in the European eel (Anguilla anguilla)-Vibrio vulnificus interaction in the gills: Role of the RtxA13 toxin.</title>
        <authorList>
            <person name="Callol A."/>
            <person name="Pajuelo D."/>
            <person name="Ebbesson L."/>
            <person name="Teles M."/>
            <person name="MacKenzie S."/>
            <person name="Amaro C."/>
        </authorList>
    </citation>
    <scope>NUCLEOTIDE SEQUENCE</scope>
</reference>
<sequence>MDCLEFPMFFLANCIFSASYVYSHSRFKMHVSINLL</sequence>
<proteinExistence type="predicted"/>
<dbReference type="AlphaFoldDB" id="A0A0E9WAM0"/>
<name>A0A0E9WAM0_ANGAN</name>
<organism evidence="1">
    <name type="scientific">Anguilla anguilla</name>
    <name type="common">European freshwater eel</name>
    <name type="synonym">Muraena anguilla</name>
    <dbReference type="NCBI Taxonomy" id="7936"/>
    <lineage>
        <taxon>Eukaryota</taxon>
        <taxon>Metazoa</taxon>
        <taxon>Chordata</taxon>
        <taxon>Craniata</taxon>
        <taxon>Vertebrata</taxon>
        <taxon>Euteleostomi</taxon>
        <taxon>Actinopterygii</taxon>
        <taxon>Neopterygii</taxon>
        <taxon>Teleostei</taxon>
        <taxon>Anguilliformes</taxon>
        <taxon>Anguillidae</taxon>
        <taxon>Anguilla</taxon>
    </lineage>
</organism>
<protein>
    <submittedName>
        <fullName evidence="1">Uncharacterized protein</fullName>
    </submittedName>
</protein>
<accession>A0A0E9WAM0</accession>
<evidence type="ECO:0000313" key="1">
    <source>
        <dbReference type="EMBL" id="JAH86630.1"/>
    </source>
</evidence>
<dbReference type="EMBL" id="GBXM01021947">
    <property type="protein sequence ID" value="JAH86630.1"/>
    <property type="molecule type" value="Transcribed_RNA"/>
</dbReference>
<reference evidence="1" key="1">
    <citation type="submission" date="2014-11" db="EMBL/GenBank/DDBJ databases">
        <authorList>
            <person name="Amaro Gonzalez C."/>
        </authorList>
    </citation>
    <scope>NUCLEOTIDE SEQUENCE</scope>
</reference>